<dbReference type="InterPro" id="IPR051202">
    <property type="entry name" value="Peptidase_C40"/>
</dbReference>
<evidence type="ECO:0000256" key="3">
    <source>
        <dbReference type="ARBA" id="ARBA00022801"/>
    </source>
</evidence>
<keyword evidence="4" id="KW-0788">Thiol protease</keyword>
<comment type="caution">
    <text evidence="6">The sequence shown here is derived from an EMBL/GenBank/DDBJ whole genome shotgun (WGS) entry which is preliminary data.</text>
</comment>
<evidence type="ECO:0000256" key="4">
    <source>
        <dbReference type="ARBA" id="ARBA00022807"/>
    </source>
</evidence>
<keyword evidence="7" id="KW-1185">Reference proteome</keyword>
<evidence type="ECO:0000313" key="6">
    <source>
        <dbReference type="EMBL" id="MBD3106958.1"/>
    </source>
</evidence>
<dbReference type="GO" id="GO:0006508">
    <property type="term" value="P:proteolysis"/>
    <property type="evidence" value="ECO:0007669"/>
    <property type="project" value="UniProtKB-KW"/>
</dbReference>
<proteinExistence type="inferred from homology"/>
<comment type="similarity">
    <text evidence="1">Belongs to the peptidase C40 family.</text>
</comment>
<name>A0A927HB22_9BACI</name>
<dbReference type="InterPro" id="IPR000064">
    <property type="entry name" value="NLP_P60_dom"/>
</dbReference>
<dbReference type="SUPFAM" id="SSF54001">
    <property type="entry name" value="Cysteine proteinases"/>
    <property type="match status" value="1"/>
</dbReference>
<keyword evidence="3" id="KW-0378">Hydrolase</keyword>
<evidence type="ECO:0000313" key="7">
    <source>
        <dbReference type="Proteomes" id="UP000602076"/>
    </source>
</evidence>
<evidence type="ECO:0000256" key="2">
    <source>
        <dbReference type="ARBA" id="ARBA00022670"/>
    </source>
</evidence>
<organism evidence="6 7">
    <name type="scientific">Peribacillus faecalis</name>
    <dbReference type="NCBI Taxonomy" id="2772559"/>
    <lineage>
        <taxon>Bacteria</taxon>
        <taxon>Bacillati</taxon>
        <taxon>Bacillota</taxon>
        <taxon>Bacilli</taxon>
        <taxon>Bacillales</taxon>
        <taxon>Bacillaceae</taxon>
        <taxon>Peribacillus</taxon>
    </lineage>
</organism>
<dbReference type="AlphaFoldDB" id="A0A927HB22"/>
<gene>
    <name evidence="6" type="ORF">IEO70_01015</name>
</gene>
<keyword evidence="2" id="KW-0645">Protease</keyword>
<dbReference type="PANTHER" id="PTHR47053">
    <property type="entry name" value="MUREIN DD-ENDOPEPTIDASE MEPH-RELATED"/>
    <property type="match status" value="1"/>
</dbReference>
<evidence type="ECO:0000259" key="5">
    <source>
        <dbReference type="PROSITE" id="PS51935"/>
    </source>
</evidence>
<evidence type="ECO:0000256" key="1">
    <source>
        <dbReference type="ARBA" id="ARBA00007074"/>
    </source>
</evidence>
<dbReference type="Pfam" id="PF00877">
    <property type="entry name" value="NLPC_P60"/>
    <property type="match status" value="1"/>
</dbReference>
<dbReference type="GO" id="GO:0008234">
    <property type="term" value="F:cysteine-type peptidase activity"/>
    <property type="evidence" value="ECO:0007669"/>
    <property type="project" value="UniProtKB-KW"/>
</dbReference>
<protein>
    <submittedName>
        <fullName evidence="6">C40 family peptidase</fullName>
    </submittedName>
</protein>
<sequence>MMKKVINVPVATVWTKPDDARNCDQAALTAKPDVESWLNKMTDEKRIDLYNRNLVQTQVLYGEEVIVTEDQGEWSAVFIPSQASCKNSYGYPGFIHSAQLIEKQKKSSDNRNLAIVNVHKAELVTEKVRLFLSFGTILAVDKIAGEIVYVETPAGKGYIDLENVKLNDGLKGDGASLLELGKRFLGLPYLWGGNSSFGYDCSGFVYSMCRANGYLIPRDAGDQSKFGTGINLTEIKPGDALFFAHNEGSGAIHHVGLYVGEGEMLHSPCTGKAIEILKLQGTIYEKELCVARRYAVK</sequence>
<dbReference type="Gene3D" id="3.90.1720.10">
    <property type="entry name" value="endopeptidase domain like (from Nostoc punctiforme)"/>
    <property type="match status" value="1"/>
</dbReference>
<dbReference type="Proteomes" id="UP000602076">
    <property type="component" value="Unassembled WGS sequence"/>
</dbReference>
<dbReference type="PROSITE" id="PS51935">
    <property type="entry name" value="NLPC_P60"/>
    <property type="match status" value="1"/>
</dbReference>
<dbReference type="PANTHER" id="PTHR47053:SF3">
    <property type="entry name" value="GAMMA-D-GLUTAMYL-L-LYSINE DIPEPTIDYL-PEPTIDASE"/>
    <property type="match status" value="1"/>
</dbReference>
<reference evidence="6" key="1">
    <citation type="submission" date="2020-09" db="EMBL/GenBank/DDBJ databases">
        <title>Bacillus faecalis sp. nov., a moderately halophilic bacterium isolated from cow faeces.</title>
        <authorList>
            <person name="Jiang L."/>
            <person name="Lee J."/>
        </authorList>
    </citation>
    <scope>NUCLEOTIDE SEQUENCE</scope>
    <source>
        <strain evidence="6">AGMB 02131</strain>
    </source>
</reference>
<dbReference type="InterPro" id="IPR038765">
    <property type="entry name" value="Papain-like_cys_pep_sf"/>
</dbReference>
<dbReference type="EMBL" id="JACXSI010000001">
    <property type="protein sequence ID" value="MBD3106958.1"/>
    <property type="molecule type" value="Genomic_DNA"/>
</dbReference>
<accession>A0A927HB22</accession>
<feature type="domain" description="NlpC/P60" evidence="5">
    <location>
        <begin position="171"/>
        <end position="295"/>
    </location>
</feature>